<organism evidence="7 8">
    <name type="scientific">Acorus calamus</name>
    <name type="common">Sweet flag</name>
    <dbReference type="NCBI Taxonomy" id="4465"/>
    <lineage>
        <taxon>Eukaryota</taxon>
        <taxon>Viridiplantae</taxon>
        <taxon>Streptophyta</taxon>
        <taxon>Embryophyta</taxon>
        <taxon>Tracheophyta</taxon>
        <taxon>Spermatophyta</taxon>
        <taxon>Magnoliopsida</taxon>
        <taxon>Liliopsida</taxon>
        <taxon>Acoraceae</taxon>
        <taxon>Acorus</taxon>
    </lineage>
</organism>
<name>A0AAV9DIA1_ACOCL</name>
<accession>A0AAV9DIA1</accession>
<evidence type="ECO:0000256" key="5">
    <source>
        <dbReference type="ARBA" id="ARBA00023136"/>
    </source>
</evidence>
<keyword evidence="8" id="KW-1185">Reference proteome</keyword>
<gene>
    <name evidence="7" type="ORF">QJS10_CPB13g00942</name>
</gene>
<dbReference type="SUPFAM" id="SSF103473">
    <property type="entry name" value="MFS general substrate transporter"/>
    <property type="match status" value="1"/>
</dbReference>
<evidence type="ECO:0000256" key="2">
    <source>
        <dbReference type="ARBA" id="ARBA00005982"/>
    </source>
</evidence>
<evidence type="ECO:0000256" key="3">
    <source>
        <dbReference type="ARBA" id="ARBA00022692"/>
    </source>
</evidence>
<evidence type="ECO:0000313" key="7">
    <source>
        <dbReference type="EMBL" id="KAK1300925.1"/>
    </source>
</evidence>
<dbReference type="EMBL" id="JAUJYO010000013">
    <property type="protein sequence ID" value="KAK1300925.1"/>
    <property type="molecule type" value="Genomic_DNA"/>
</dbReference>
<dbReference type="Proteomes" id="UP001180020">
    <property type="component" value="Unassembled WGS sequence"/>
</dbReference>
<dbReference type="PANTHER" id="PTHR11654">
    <property type="entry name" value="OLIGOPEPTIDE TRANSPORTER-RELATED"/>
    <property type="match status" value="1"/>
</dbReference>
<evidence type="ECO:0000313" key="8">
    <source>
        <dbReference type="Proteomes" id="UP001180020"/>
    </source>
</evidence>
<comment type="caution">
    <text evidence="7">The sequence shown here is derived from an EMBL/GenBank/DDBJ whole genome shotgun (WGS) entry which is preliminary data.</text>
</comment>
<protein>
    <submittedName>
        <fullName evidence="7">Peptide/nitrate transporter</fullName>
    </submittedName>
</protein>
<dbReference type="Pfam" id="PF00854">
    <property type="entry name" value="PTR2"/>
    <property type="match status" value="1"/>
</dbReference>
<proteinExistence type="inferred from homology"/>
<reference evidence="7" key="1">
    <citation type="journal article" date="2023" name="Nat. Commun.">
        <title>Diploid and tetraploid genomes of Acorus and the evolution of monocots.</title>
        <authorList>
            <person name="Ma L."/>
            <person name="Liu K.W."/>
            <person name="Li Z."/>
            <person name="Hsiao Y.Y."/>
            <person name="Qi Y."/>
            <person name="Fu T."/>
            <person name="Tang G.D."/>
            <person name="Zhang D."/>
            <person name="Sun W.H."/>
            <person name="Liu D.K."/>
            <person name="Li Y."/>
            <person name="Chen G.Z."/>
            <person name="Liu X.D."/>
            <person name="Liao X.Y."/>
            <person name="Jiang Y.T."/>
            <person name="Yu X."/>
            <person name="Hao Y."/>
            <person name="Huang J."/>
            <person name="Zhao X.W."/>
            <person name="Ke S."/>
            <person name="Chen Y.Y."/>
            <person name="Wu W.L."/>
            <person name="Hsu J.L."/>
            <person name="Lin Y.F."/>
            <person name="Huang M.D."/>
            <person name="Li C.Y."/>
            <person name="Huang L."/>
            <person name="Wang Z.W."/>
            <person name="Zhao X."/>
            <person name="Zhong W.Y."/>
            <person name="Peng D.H."/>
            <person name="Ahmad S."/>
            <person name="Lan S."/>
            <person name="Zhang J.S."/>
            <person name="Tsai W.C."/>
            <person name="Van de Peer Y."/>
            <person name="Liu Z.J."/>
        </authorList>
    </citation>
    <scope>NUCLEOTIDE SEQUENCE</scope>
    <source>
        <strain evidence="7">CP</strain>
    </source>
</reference>
<keyword evidence="4 6" id="KW-1133">Transmembrane helix</keyword>
<feature type="transmembrane region" description="Helical" evidence="6">
    <location>
        <begin position="72"/>
        <end position="91"/>
    </location>
</feature>
<comment type="similarity">
    <text evidence="2">Belongs to the major facilitator superfamily. Proton-dependent oligopeptide transporter (POT/PTR) (TC 2.A.17) family.</text>
</comment>
<dbReference type="InterPro" id="IPR036259">
    <property type="entry name" value="MFS_trans_sf"/>
</dbReference>
<evidence type="ECO:0000256" key="1">
    <source>
        <dbReference type="ARBA" id="ARBA00004141"/>
    </source>
</evidence>
<dbReference type="Gene3D" id="1.20.1250.20">
    <property type="entry name" value="MFS general substrate transporter like domains"/>
    <property type="match status" value="1"/>
</dbReference>
<dbReference type="GO" id="GO:0016020">
    <property type="term" value="C:membrane"/>
    <property type="evidence" value="ECO:0007669"/>
    <property type="project" value="UniProtKB-SubCell"/>
</dbReference>
<dbReference type="GO" id="GO:0022857">
    <property type="term" value="F:transmembrane transporter activity"/>
    <property type="evidence" value="ECO:0007669"/>
    <property type="project" value="InterPro"/>
</dbReference>
<dbReference type="InterPro" id="IPR000109">
    <property type="entry name" value="POT_fam"/>
</dbReference>
<evidence type="ECO:0000256" key="6">
    <source>
        <dbReference type="SAM" id="Phobius"/>
    </source>
</evidence>
<keyword evidence="3 6" id="KW-0812">Transmembrane</keyword>
<comment type="subcellular location">
    <subcellularLocation>
        <location evidence="1">Membrane</location>
        <topology evidence="1">Multi-pass membrane protein</topology>
    </subcellularLocation>
</comment>
<dbReference type="AlphaFoldDB" id="A0AAV9DIA1"/>
<sequence>MVGTGKWIRPLGPYRGKSYAYTGPRFIDNIIHYSFQWPTQGGHKPCVQAFGADQFDSRNPEECKSKSSFFNWWYFGMCGGIVVAVSIINYIQDNINWTLGFAIPCVSMMFALIIFLLGTRTYRHSVLEDKGPFVRIGQVIVASMRRRQQVMNKWKKQRVFFDCSRYGLLACYTRLSLHNLQHSLLSKDSPWIDSSSAILKFHQLHFKAFPASLSLSSSPSMIAYWFPLLENLLASIQA</sequence>
<reference evidence="7" key="2">
    <citation type="submission" date="2023-06" db="EMBL/GenBank/DDBJ databases">
        <authorList>
            <person name="Ma L."/>
            <person name="Liu K.-W."/>
            <person name="Li Z."/>
            <person name="Hsiao Y.-Y."/>
            <person name="Qi Y."/>
            <person name="Fu T."/>
            <person name="Tang G."/>
            <person name="Zhang D."/>
            <person name="Sun W.-H."/>
            <person name="Liu D.-K."/>
            <person name="Li Y."/>
            <person name="Chen G.-Z."/>
            <person name="Liu X.-D."/>
            <person name="Liao X.-Y."/>
            <person name="Jiang Y.-T."/>
            <person name="Yu X."/>
            <person name="Hao Y."/>
            <person name="Huang J."/>
            <person name="Zhao X.-W."/>
            <person name="Ke S."/>
            <person name="Chen Y.-Y."/>
            <person name="Wu W.-L."/>
            <person name="Hsu J.-L."/>
            <person name="Lin Y.-F."/>
            <person name="Huang M.-D."/>
            <person name="Li C.-Y."/>
            <person name="Huang L."/>
            <person name="Wang Z.-W."/>
            <person name="Zhao X."/>
            <person name="Zhong W.-Y."/>
            <person name="Peng D.-H."/>
            <person name="Ahmad S."/>
            <person name="Lan S."/>
            <person name="Zhang J.-S."/>
            <person name="Tsai W.-C."/>
            <person name="Van De Peer Y."/>
            <person name="Liu Z.-J."/>
        </authorList>
    </citation>
    <scope>NUCLEOTIDE SEQUENCE</scope>
    <source>
        <strain evidence="7">CP</strain>
        <tissue evidence="7">Leaves</tissue>
    </source>
</reference>
<keyword evidence="5 6" id="KW-0472">Membrane</keyword>
<feature type="transmembrane region" description="Helical" evidence="6">
    <location>
        <begin position="97"/>
        <end position="117"/>
    </location>
</feature>
<evidence type="ECO:0000256" key="4">
    <source>
        <dbReference type="ARBA" id="ARBA00022989"/>
    </source>
</evidence>